<dbReference type="Proteomes" id="UP000634136">
    <property type="component" value="Unassembled WGS sequence"/>
</dbReference>
<evidence type="ECO:0000313" key="3">
    <source>
        <dbReference type="Proteomes" id="UP000634136"/>
    </source>
</evidence>
<gene>
    <name evidence="2" type="ORF">G2W53_027549</name>
</gene>
<feature type="compositionally biased region" description="Polar residues" evidence="1">
    <location>
        <begin position="154"/>
        <end position="163"/>
    </location>
</feature>
<feature type="region of interest" description="Disordered" evidence="1">
    <location>
        <begin position="209"/>
        <end position="254"/>
    </location>
</feature>
<keyword evidence="3" id="KW-1185">Reference proteome</keyword>
<organism evidence="2 3">
    <name type="scientific">Senna tora</name>
    <dbReference type="NCBI Taxonomy" id="362788"/>
    <lineage>
        <taxon>Eukaryota</taxon>
        <taxon>Viridiplantae</taxon>
        <taxon>Streptophyta</taxon>
        <taxon>Embryophyta</taxon>
        <taxon>Tracheophyta</taxon>
        <taxon>Spermatophyta</taxon>
        <taxon>Magnoliopsida</taxon>
        <taxon>eudicotyledons</taxon>
        <taxon>Gunneridae</taxon>
        <taxon>Pentapetalae</taxon>
        <taxon>rosids</taxon>
        <taxon>fabids</taxon>
        <taxon>Fabales</taxon>
        <taxon>Fabaceae</taxon>
        <taxon>Caesalpinioideae</taxon>
        <taxon>Cassia clade</taxon>
        <taxon>Senna</taxon>
    </lineage>
</organism>
<accession>A0A834WMB8</accession>
<feature type="region of interest" description="Disordered" evidence="1">
    <location>
        <begin position="154"/>
        <end position="173"/>
    </location>
</feature>
<name>A0A834WMB8_9FABA</name>
<reference evidence="2" key="1">
    <citation type="submission" date="2020-09" db="EMBL/GenBank/DDBJ databases">
        <title>Genome-Enabled Discovery of Anthraquinone Biosynthesis in Senna tora.</title>
        <authorList>
            <person name="Kang S.-H."/>
            <person name="Pandey R.P."/>
            <person name="Lee C.-M."/>
            <person name="Sim J.-S."/>
            <person name="Jeong J.-T."/>
            <person name="Choi B.-S."/>
            <person name="Jung M."/>
            <person name="Ginzburg D."/>
            <person name="Zhao K."/>
            <person name="Won S.Y."/>
            <person name="Oh T.-J."/>
            <person name="Yu Y."/>
            <person name="Kim N.-H."/>
            <person name="Lee O.R."/>
            <person name="Lee T.-H."/>
            <person name="Bashyal P."/>
            <person name="Kim T.-S."/>
            <person name="Lee W.-H."/>
            <person name="Kawkins C."/>
            <person name="Kim C.-K."/>
            <person name="Kim J.S."/>
            <person name="Ahn B.O."/>
            <person name="Rhee S.Y."/>
            <person name="Sohng J.K."/>
        </authorList>
    </citation>
    <scope>NUCLEOTIDE SEQUENCE</scope>
    <source>
        <tissue evidence="2">Leaf</tissue>
    </source>
</reference>
<proteinExistence type="predicted"/>
<dbReference type="EMBL" id="JAAIUW010000008">
    <property type="protein sequence ID" value="KAF7822094.1"/>
    <property type="molecule type" value="Genomic_DNA"/>
</dbReference>
<dbReference type="AlphaFoldDB" id="A0A834WMB8"/>
<evidence type="ECO:0000256" key="1">
    <source>
        <dbReference type="SAM" id="MobiDB-lite"/>
    </source>
</evidence>
<evidence type="ECO:0000313" key="2">
    <source>
        <dbReference type="EMBL" id="KAF7822094.1"/>
    </source>
</evidence>
<feature type="compositionally biased region" description="Polar residues" evidence="1">
    <location>
        <begin position="220"/>
        <end position="243"/>
    </location>
</feature>
<sequence>MDQYSDGYSSPDASKSYVARYDPSTLVIASTSKNSVCLSTSLTISPQYSPNAIKNVKLSIDLRKFEWSTNCSSKKSSHSSRLLKEAEGNVAIHPVPSISSSLVHCNRRCRTKCSISSKTGDALVGELALGNLSNSVSSSQYTFCKNFLPNESMGESSGWNQHPTGVDSRLGDEDVRGLTGEYLESGSKSSYECSEEKWLAVALYSSHGGNPSSPELGVRNSVSNRPADGSQRSGQRSFRTHSSGKLGEGSSIQRGLESASPRCLHHYLSAARDSNVGLCNELQANEMGRSN</sequence>
<protein>
    <submittedName>
        <fullName evidence="2">Uncharacterized protein</fullName>
    </submittedName>
</protein>
<comment type="caution">
    <text evidence="2">The sequence shown here is derived from an EMBL/GenBank/DDBJ whole genome shotgun (WGS) entry which is preliminary data.</text>
</comment>